<evidence type="ECO:0000256" key="1">
    <source>
        <dbReference type="SAM" id="Phobius"/>
    </source>
</evidence>
<keyword evidence="2" id="KW-0449">Lipoprotein</keyword>
<sequence length="170" mass="18932">MVSASKIIYLISIIVAIACIIVSIATNPTWNDNTNNGTLRANGGLSIAGLILLVIAAILAIVLICRNYSRKLMIAILVLLIIALICFIVALAIYGNQVNWEAWLLSAILQVSLQVSIISLYNTIQSYISLYKINKHRHIIFMNYSDVQFVCFPLASFHLLLRNSVIYCKF</sequence>
<reference evidence="2" key="2">
    <citation type="submission" date="2009-03" db="EMBL/GenBank/DDBJ databases">
        <authorList>
            <person name="Gang L."/>
        </authorList>
    </citation>
    <scope>NUCLEOTIDE SEQUENCE</scope>
    <source>
        <strain evidence="2">Anhui</strain>
    </source>
</reference>
<organism evidence="2">
    <name type="scientific">Schistosoma japonicum</name>
    <name type="common">Blood fluke</name>
    <dbReference type="NCBI Taxonomy" id="6182"/>
    <lineage>
        <taxon>Eukaryota</taxon>
        <taxon>Metazoa</taxon>
        <taxon>Spiralia</taxon>
        <taxon>Lophotrochozoa</taxon>
        <taxon>Platyhelminthes</taxon>
        <taxon>Trematoda</taxon>
        <taxon>Digenea</taxon>
        <taxon>Strigeidida</taxon>
        <taxon>Schistosomatoidea</taxon>
        <taxon>Schistosomatidae</taxon>
        <taxon>Schistosoma</taxon>
    </lineage>
</organism>
<keyword evidence="1" id="KW-0812">Transmembrane</keyword>
<name>C1LI42_SCHJA</name>
<feature type="transmembrane region" description="Helical" evidence="1">
    <location>
        <begin position="100"/>
        <end position="121"/>
    </location>
</feature>
<dbReference type="AlphaFoldDB" id="C1LI42"/>
<evidence type="ECO:0000313" key="2">
    <source>
        <dbReference type="EMBL" id="CAX74370.1"/>
    </source>
</evidence>
<feature type="transmembrane region" description="Helical" evidence="1">
    <location>
        <begin position="7"/>
        <end position="25"/>
    </location>
</feature>
<keyword evidence="1" id="KW-1133">Transmembrane helix</keyword>
<feature type="transmembrane region" description="Helical" evidence="1">
    <location>
        <begin position="141"/>
        <end position="161"/>
    </location>
</feature>
<reference evidence="2" key="1">
    <citation type="journal article" date="2009" name="Nature">
        <title>The Schistosoma japonicum genome reveals features of host-parasite interplay.</title>
        <authorList>
            <person name="Liu F."/>
            <person name="Zhou Y."/>
            <person name="Wang Z.Q."/>
            <person name="Lu G."/>
            <person name="Zheng H."/>
            <person name="Brindley P.J."/>
            <person name="McManus D.P."/>
            <person name="Blair D."/>
            <person name="Zhang Q.H."/>
            <person name="Zhong Y."/>
            <person name="Wang S."/>
            <person name="Han Z.G."/>
            <person name="Chen Z."/>
        </authorList>
    </citation>
    <scope>NUCLEOTIDE SEQUENCE</scope>
    <source>
        <strain evidence="2">Anhui</strain>
    </source>
</reference>
<keyword evidence="1" id="KW-0472">Membrane</keyword>
<dbReference type="EMBL" id="FN318642">
    <property type="protein sequence ID" value="CAX74370.1"/>
    <property type="molecule type" value="mRNA"/>
</dbReference>
<accession>C1LI42</accession>
<proteinExistence type="evidence at transcript level"/>
<dbReference type="PROSITE" id="PS51257">
    <property type="entry name" value="PROKAR_LIPOPROTEIN"/>
    <property type="match status" value="1"/>
</dbReference>
<feature type="transmembrane region" description="Helical" evidence="1">
    <location>
        <begin position="45"/>
        <end position="65"/>
    </location>
</feature>
<protein>
    <submittedName>
        <fullName evidence="2">Prokaryotic membrane lipoprotein lipid attachment site,domain-containing protein</fullName>
    </submittedName>
</protein>
<feature type="transmembrane region" description="Helical" evidence="1">
    <location>
        <begin position="72"/>
        <end position="94"/>
    </location>
</feature>